<organism evidence="4 5">
    <name type="scientific">Rodentibacter ratti</name>
    <dbReference type="NCBI Taxonomy" id="1906745"/>
    <lineage>
        <taxon>Bacteria</taxon>
        <taxon>Pseudomonadati</taxon>
        <taxon>Pseudomonadota</taxon>
        <taxon>Gammaproteobacteria</taxon>
        <taxon>Pasteurellales</taxon>
        <taxon>Pasteurellaceae</taxon>
        <taxon>Rodentibacter</taxon>
    </lineage>
</organism>
<evidence type="ECO:0000313" key="5">
    <source>
        <dbReference type="Proteomes" id="UP000189353"/>
    </source>
</evidence>
<dbReference type="InterPro" id="IPR004089">
    <property type="entry name" value="MCPsignal_dom"/>
</dbReference>
<proteinExistence type="predicted"/>
<dbReference type="GO" id="GO:0019867">
    <property type="term" value="C:outer membrane"/>
    <property type="evidence" value="ECO:0007669"/>
    <property type="project" value="InterPro"/>
</dbReference>
<keyword evidence="1" id="KW-0807">Transducer</keyword>
<feature type="non-terminal residue" evidence="4">
    <location>
        <position position="1012"/>
    </location>
</feature>
<dbReference type="Gene3D" id="2.150.10.10">
    <property type="entry name" value="Serralysin-like metalloprotease, C-terminal"/>
    <property type="match status" value="2"/>
</dbReference>
<dbReference type="RefSeq" id="WP_143538981.1">
    <property type="nucleotide sequence ID" value="NZ_MLAI01000016.1"/>
</dbReference>
<feature type="region of interest" description="Disordered" evidence="2">
    <location>
        <begin position="617"/>
        <end position="639"/>
    </location>
</feature>
<dbReference type="InterPro" id="IPR011049">
    <property type="entry name" value="Serralysin-like_metalloprot_C"/>
</dbReference>
<dbReference type="OrthoDB" id="5677425at2"/>
<dbReference type="SUPFAM" id="SSF58104">
    <property type="entry name" value="Methyl-accepting chemotaxis protein (MCP) signaling domain"/>
    <property type="match status" value="1"/>
</dbReference>
<dbReference type="Gene3D" id="6.20.50.100">
    <property type="match status" value="1"/>
</dbReference>
<dbReference type="InterPro" id="IPR008640">
    <property type="entry name" value="Adhesin_Head_dom"/>
</dbReference>
<evidence type="ECO:0000256" key="2">
    <source>
        <dbReference type="SAM" id="MobiDB-lite"/>
    </source>
</evidence>
<dbReference type="PROSITE" id="PS50111">
    <property type="entry name" value="CHEMOTAXIS_TRANSDUC_2"/>
    <property type="match status" value="1"/>
</dbReference>
<feature type="compositionally biased region" description="Polar residues" evidence="2">
    <location>
        <begin position="768"/>
        <end position="781"/>
    </location>
</feature>
<evidence type="ECO:0000313" key="4">
    <source>
        <dbReference type="EMBL" id="OOF85935.1"/>
    </source>
</evidence>
<comment type="caution">
    <text evidence="4">The sequence shown here is derived from an EMBL/GenBank/DDBJ whole genome shotgun (WGS) entry which is preliminary data.</text>
</comment>
<evidence type="ECO:0000256" key="1">
    <source>
        <dbReference type="PROSITE-ProRule" id="PRU00284"/>
    </source>
</evidence>
<dbReference type="Pfam" id="PF05662">
    <property type="entry name" value="YadA_stalk"/>
    <property type="match status" value="3"/>
</dbReference>
<dbReference type="InterPro" id="IPR024973">
    <property type="entry name" value="ESPR"/>
</dbReference>
<reference evidence="4 5" key="1">
    <citation type="submission" date="2016-10" db="EMBL/GenBank/DDBJ databases">
        <title>Rodentibacter gen. nov. and new species.</title>
        <authorList>
            <person name="Christensen H."/>
        </authorList>
    </citation>
    <scope>NUCLEOTIDE SEQUENCE [LARGE SCALE GENOMIC DNA]</scope>
    <source>
        <strain evidence="4 5">Ppn158</strain>
    </source>
</reference>
<gene>
    <name evidence="4" type="ORF">BKG88_05915</name>
</gene>
<dbReference type="AlphaFoldDB" id="A0A1V3L7V1"/>
<dbReference type="Gene3D" id="3.90.1780.10">
    <property type="entry name" value="Trimeric adhesin"/>
    <property type="match status" value="1"/>
</dbReference>
<protein>
    <recommendedName>
        <fullName evidence="3">Methyl-accepting transducer domain-containing protein</fullName>
    </recommendedName>
</protein>
<feature type="compositionally biased region" description="Low complexity" evidence="2">
    <location>
        <begin position="728"/>
        <end position="767"/>
    </location>
</feature>
<dbReference type="GO" id="GO:0006935">
    <property type="term" value="P:chemotaxis"/>
    <property type="evidence" value="ECO:0007669"/>
    <property type="project" value="UniProtKB-ARBA"/>
</dbReference>
<dbReference type="InterPro" id="IPR008635">
    <property type="entry name" value="Coiled_stalk_dom"/>
</dbReference>
<dbReference type="SUPFAM" id="SSF101967">
    <property type="entry name" value="Adhesin YadA, collagen-binding domain"/>
    <property type="match status" value="2"/>
</dbReference>
<dbReference type="Proteomes" id="UP000189353">
    <property type="component" value="Unassembled WGS sequence"/>
</dbReference>
<feature type="domain" description="Methyl-accepting transducer" evidence="3">
    <location>
        <begin position="591"/>
        <end position="758"/>
    </location>
</feature>
<dbReference type="Pfam" id="PF13018">
    <property type="entry name" value="ESPR"/>
    <property type="match status" value="1"/>
</dbReference>
<dbReference type="Pfam" id="PF05658">
    <property type="entry name" value="YadA_head"/>
    <property type="match status" value="4"/>
</dbReference>
<accession>A0A1V3L7V1</accession>
<dbReference type="EMBL" id="MLAI01000016">
    <property type="protein sequence ID" value="OOF85935.1"/>
    <property type="molecule type" value="Genomic_DNA"/>
</dbReference>
<sequence length="1012" mass="100234">MNKIFKVIFNHTTQTWAAVSELAKGYCKSSSNNTIEVLDGRKESASSFSGIKTIAITSAMMMAVVPNAFAVTAGGEAIKWTTGQGTAIAGGEANGDSNSIAIGRANDKVTSDHQAKALAPGAIAIGTKSNVASGANSGVALGYDTSVTGGLRSAAIGSGSRANGETSTAVGGNANANGKGAAALGANTTATGEGATAVGFLSKATATGGTAVGMNTTAGAGVAIGKNASASNANPSLASIAVGLNATANGQLGTAIGTGATSERGETIALGAGAFAGGEHHDHGVALGAQSRAEHQDGVALGYGSQTEEAKSSTNLSVKNDLGQNVNSSNFSGASVGGSPWTGTKVVSVGNSSTKRQIINVAAGRVSETSTDAINGSQLYQAMKHTGFNIQQNGSTKSRINNDGLVNFTDGSYTTAVVTDGDNSSSVKMNVVTQDISTDANGVTSVSGNTAGLTTATTVSDAINNALNSSGFSLKANGENGDGEKITRNGSINIAQGKNINVERNGSTITVKTVDSPNFTNVAASGSLTVSGKSNLRGDVLLGGEGKTITFQGNSTVDMGNNKITNVANGTAKTDAVNKGQLDDVSTVANAANATANNANTTANAAKDTADNANATANAAKDTADSANSTANAAKETADNANATANAANETANNANATANTANATANAAKDTADNANATANAANQTANNANTTANAAKDTADNANATANSANETANAANSTANAANETANNANSTANSANETANTANSTANAANETANNANTTANNALNKVNQGWNINTGKTEGGNVEGNSSTNVQMGDTVNVIAGKNINITQSGQNITLAVNDSPNFTSVTTTNLTATNGTITNLTSENGTFSNTLTSTGETILSGNTTVGGKDKTFTVANGTAVNMGGNVISNVAEGTNATDAATKGQLDKVEQNITNNLTALSNNPLTFTGNSGNTNRKLGETLNISGAATTEGGYSSKNVKTVVTEGKVEIQVAENPEFETLSTKGDINIGGNSTVNGDSLVKGNSTV</sequence>
<name>A0A1V3L7V1_9PAST</name>
<evidence type="ECO:0000259" key="3">
    <source>
        <dbReference type="PROSITE" id="PS50111"/>
    </source>
</evidence>
<dbReference type="InterPro" id="IPR037174">
    <property type="entry name" value="Trimeric_adhesin"/>
</dbReference>
<dbReference type="GO" id="GO:0007165">
    <property type="term" value="P:signal transduction"/>
    <property type="evidence" value="ECO:0007669"/>
    <property type="project" value="UniProtKB-KW"/>
</dbReference>
<feature type="region of interest" description="Disordered" evidence="2">
    <location>
        <begin position="728"/>
        <end position="793"/>
    </location>
</feature>